<comment type="similarity">
    <text evidence="1">Belongs to the AHA1 family.</text>
</comment>
<dbReference type="PANTHER" id="PTHR38600">
    <property type="entry name" value="TRANSCRIPTIONAL REGULATORY PROTEIN"/>
    <property type="match status" value="1"/>
</dbReference>
<dbReference type="InterPro" id="IPR001845">
    <property type="entry name" value="HTH_ArsR_DNA-bd_dom"/>
</dbReference>
<dbReference type="EMBL" id="CP136051">
    <property type="protein sequence ID" value="WOK04473.1"/>
    <property type="molecule type" value="Genomic_DNA"/>
</dbReference>
<dbReference type="SUPFAM" id="SSF46785">
    <property type="entry name" value="Winged helix' DNA-binding domain"/>
    <property type="match status" value="1"/>
</dbReference>
<dbReference type="Gene3D" id="3.30.530.20">
    <property type="match status" value="1"/>
</dbReference>
<dbReference type="Gene3D" id="1.10.10.10">
    <property type="entry name" value="Winged helix-like DNA-binding domain superfamily/Winged helix DNA-binding domain"/>
    <property type="match status" value="1"/>
</dbReference>
<dbReference type="SMART" id="SM00418">
    <property type="entry name" value="HTH_ARSR"/>
    <property type="match status" value="1"/>
</dbReference>
<feature type="domain" description="HTH arsR-type" evidence="2">
    <location>
        <begin position="1"/>
        <end position="96"/>
    </location>
</feature>
<reference evidence="3 4" key="1">
    <citation type="journal article" date="2023" name="Microbiol. Resour. Announc.">
        <title>Complete Genome Sequence of Imperialibacter roseus strain P4T.</title>
        <authorList>
            <person name="Tizabi D.R."/>
            <person name="Bachvaroff T."/>
            <person name="Hill R.T."/>
        </authorList>
    </citation>
    <scope>NUCLEOTIDE SEQUENCE [LARGE SCALE GENOMIC DNA]</scope>
    <source>
        <strain evidence="3 4">P4T</strain>
    </source>
</reference>
<dbReference type="InterPro" id="IPR036390">
    <property type="entry name" value="WH_DNA-bd_sf"/>
</dbReference>
<dbReference type="RefSeq" id="WP_317487283.1">
    <property type="nucleotide sequence ID" value="NZ_CP136051.1"/>
</dbReference>
<dbReference type="InterPro" id="IPR013538">
    <property type="entry name" value="ASHA1/2-like_C"/>
</dbReference>
<dbReference type="InterPro" id="IPR011991">
    <property type="entry name" value="ArsR-like_HTH"/>
</dbReference>
<evidence type="ECO:0000313" key="3">
    <source>
        <dbReference type="EMBL" id="WOK04473.1"/>
    </source>
</evidence>
<dbReference type="InterPro" id="IPR023393">
    <property type="entry name" value="START-like_dom_sf"/>
</dbReference>
<name>A0ABZ0IHG5_9BACT</name>
<evidence type="ECO:0000256" key="1">
    <source>
        <dbReference type="ARBA" id="ARBA00006817"/>
    </source>
</evidence>
<dbReference type="SUPFAM" id="SSF55961">
    <property type="entry name" value="Bet v1-like"/>
    <property type="match status" value="1"/>
</dbReference>
<accession>A0ABZ0IHG5</accession>
<dbReference type="Proteomes" id="UP001302349">
    <property type="component" value="Chromosome"/>
</dbReference>
<proteinExistence type="inferred from homology"/>
<keyword evidence="4" id="KW-1185">Reference proteome</keyword>
<dbReference type="PANTHER" id="PTHR38600:SF1">
    <property type="entry name" value="TRANSCRIPTIONAL REGULATORY PROTEIN"/>
    <property type="match status" value="1"/>
</dbReference>
<evidence type="ECO:0000259" key="2">
    <source>
        <dbReference type="PROSITE" id="PS50987"/>
    </source>
</evidence>
<organism evidence="3 4">
    <name type="scientific">Imperialibacter roseus</name>
    <dbReference type="NCBI Taxonomy" id="1324217"/>
    <lineage>
        <taxon>Bacteria</taxon>
        <taxon>Pseudomonadati</taxon>
        <taxon>Bacteroidota</taxon>
        <taxon>Cytophagia</taxon>
        <taxon>Cytophagales</taxon>
        <taxon>Flammeovirgaceae</taxon>
        <taxon>Imperialibacter</taxon>
    </lineage>
</organism>
<dbReference type="CDD" id="cd00090">
    <property type="entry name" value="HTH_ARSR"/>
    <property type="match status" value="1"/>
</dbReference>
<dbReference type="PROSITE" id="PS50987">
    <property type="entry name" value="HTH_ARSR_2"/>
    <property type="match status" value="1"/>
</dbReference>
<sequence length="272" mass="31340">MEAQATDKETEIWKALADPARRRLMDLVRESPKTTGELVEEFESIGRCAVMKHLSVLQDAKLILPKKQGKFRWNYINAIPLQEVYERWVKKYEAQWATNLLQLRELAEYKEDIDDLTNDLLMNEPTKPVNIRLEVPIDASINSVWECLIKDIGLWWRKDFYTSPKTKAFILEPKVGGRMYEDYGNDEGLLWYTVIVLNAPHHLELQGHLTPDYGGPAITFLKITLKEDGSKTMLTLSDTLMGDVSAKAKGQITEGWKLLFEEGFKNYVDNKS</sequence>
<evidence type="ECO:0000313" key="4">
    <source>
        <dbReference type="Proteomes" id="UP001302349"/>
    </source>
</evidence>
<dbReference type="InterPro" id="IPR036388">
    <property type="entry name" value="WH-like_DNA-bd_sf"/>
</dbReference>
<protein>
    <submittedName>
        <fullName evidence="3">Helix-turn-helix domain-containing protein</fullName>
    </submittedName>
</protein>
<gene>
    <name evidence="3" type="ORF">RT717_15435</name>
</gene>
<dbReference type="Pfam" id="PF08327">
    <property type="entry name" value="AHSA1"/>
    <property type="match status" value="1"/>
</dbReference>
<dbReference type="Pfam" id="PF12840">
    <property type="entry name" value="HTH_20"/>
    <property type="match status" value="1"/>
</dbReference>